<accession>A0ABV7Z5P3</accession>
<name>A0ABV7Z5P3_9DEIO</name>
<dbReference type="Pfam" id="PF00732">
    <property type="entry name" value="GMC_oxred_N"/>
    <property type="match status" value="1"/>
</dbReference>
<dbReference type="EMBL" id="JBHRZG010000006">
    <property type="protein sequence ID" value="MFC3832339.1"/>
    <property type="molecule type" value="Genomic_DNA"/>
</dbReference>
<dbReference type="InterPro" id="IPR017896">
    <property type="entry name" value="4Fe4S_Fe-S-bd"/>
</dbReference>
<evidence type="ECO:0000256" key="3">
    <source>
        <dbReference type="ARBA" id="ARBA00022827"/>
    </source>
</evidence>
<gene>
    <name evidence="6" type="ORF">ACFOSB_05670</name>
</gene>
<keyword evidence="3" id="KW-0274">FAD</keyword>
<dbReference type="InterPro" id="IPR007867">
    <property type="entry name" value="GMC_OxRtase_C"/>
</dbReference>
<dbReference type="InterPro" id="IPR036188">
    <property type="entry name" value="FAD/NAD-bd_sf"/>
</dbReference>
<comment type="caution">
    <text evidence="6">The sequence shown here is derived from an EMBL/GenBank/DDBJ whole genome shotgun (WGS) entry which is preliminary data.</text>
</comment>
<dbReference type="PROSITE" id="PS51379">
    <property type="entry name" value="4FE4S_FER_2"/>
    <property type="match status" value="1"/>
</dbReference>
<evidence type="ECO:0000256" key="2">
    <source>
        <dbReference type="ARBA" id="ARBA00022630"/>
    </source>
</evidence>
<dbReference type="Pfam" id="PF05199">
    <property type="entry name" value="GMC_oxred_C"/>
    <property type="match status" value="1"/>
</dbReference>
<evidence type="ECO:0000256" key="1">
    <source>
        <dbReference type="ARBA" id="ARBA00010790"/>
    </source>
</evidence>
<organism evidence="6 7">
    <name type="scientific">Deinococcus rufus</name>
    <dbReference type="NCBI Taxonomy" id="2136097"/>
    <lineage>
        <taxon>Bacteria</taxon>
        <taxon>Thermotogati</taxon>
        <taxon>Deinococcota</taxon>
        <taxon>Deinococci</taxon>
        <taxon>Deinococcales</taxon>
        <taxon>Deinococcaceae</taxon>
        <taxon>Deinococcus</taxon>
    </lineage>
</organism>
<dbReference type="SUPFAM" id="SSF51905">
    <property type="entry name" value="FAD/NAD(P)-binding domain"/>
    <property type="match status" value="1"/>
</dbReference>
<reference evidence="7" key="1">
    <citation type="journal article" date="2019" name="Int. J. Syst. Evol. Microbiol.">
        <title>The Global Catalogue of Microorganisms (GCM) 10K type strain sequencing project: providing services to taxonomists for standard genome sequencing and annotation.</title>
        <authorList>
            <consortium name="The Broad Institute Genomics Platform"/>
            <consortium name="The Broad Institute Genome Sequencing Center for Infectious Disease"/>
            <person name="Wu L."/>
            <person name="Ma J."/>
        </authorList>
    </citation>
    <scope>NUCLEOTIDE SEQUENCE [LARGE SCALE GENOMIC DNA]</scope>
    <source>
        <strain evidence="7">CCTCC AB 2017081</strain>
    </source>
</reference>
<dbReference type="Gene3D" id="3.50.50.60">
    <property type="entry name" value="FAD/NAD(P)-binding domain"/>
    <property type="match status" value="2"/>
</dbReference>
<dbReference type="PANTHER" id="PTHR46056">
    <property type="entry name" value="LONG-CHAIN-ALCOHOL OXIDASE"/>
    <property type="match status" value="1"/>
</dbReference>
<keyword evidence="7" id="KW-1185">Reference proteome</keyword>
<dbReference type="InterPro" id="IPR027056">
    <property type="entry name" value="Gluconate_2DH_su3"/>
</dbReference>
<evidence type="ECO:0000313" key="6">
    <source>
        <dbReference type="EMBL" id="MFC3832339.1"/>
    </source>
</evidence>
<keyword evidence="4" id="KW-0560">Oxidoreductase</keyword>
<evidence type="ECO:0000259" key="5">
    <source>
        <dbReference type="PROSITE" id="PS51379"/>
    </source>
</evidence>
<feature type="domain" description="4Fe-4S ferredoxin-type" evidence="5">
    <location>
        <begin position="359"/>
        <end position="388"/>
    </location>
</feature>
<dbReference type="Proteomes" id="UP001595803">
    <property type="component" value="Unassembled WGS sequence"/>
</dbReference>
<dbReference type="Pfam" id="PF13450">
    <property type="entry name" value="NAD_binding_8"/>
    <property type="match status" value="1"/>
</dbReference>
<proteinExistence type="inferred from homology"/>
<evidence type="ECO:0000256" key="4">
    <source>
        <dbReference type="ARBA" id="ARBA00023002"/>
    </source>
</evidence>
<dbReference type="PANTHER" id="PTHR46056:SF12">
    <property type="entry name" value="LONG-CHAIN-ALCOHOL OXIDASE"/>
    <property type="match status" value="1"/>
</dbReference>
<sequence>MEAPDMGNVFEAPSLLALIDTILPADEFPSGTQAGVGDFLRGVFGRELWERRPELERGVAALDAEARARHGQDFAALDVDAQHTLVAALLSGDGNAAPFLRWLIGLCMQGFYGDPGNGGNRDGAAWRMIGYRPLPDGVSWPEVEHAAPALTAWDDLQAHYDAVVVGAGAGGGVAACVLAEAGHRVLLVERGAWLGTHDLRGDHLRSARLGLGYEPATGPPLHGNPRVAAGVDGTGTVVPPSDPRWLNNAMTVGGGTRVYGAQAWRFSPEDFCMASTYGVPQGSALADWPITYEDLEPDYDRAEWELGVSGDPTGNVCAGPRRRGYPMPPVGPNGTVSVLQKGARALSLNTSPVPLLINSVPYGGRGACVGCGSCVGFGCPGEFKTDTRNTVIPRALATGRCDLVTGVQVGRMTTDSDGRVTGVSLVTSGGGGTVRREVTADHVLLGAGAIETARLLLNSATPQEPAGLGNAHDQVGRNLQGHVYAGAFAVFDEPVQDSRGPGPSLATNDYRHGNPGLVGGAMLANDFVPMPLYVYTMLTALNPDLPTWGAASRRAMRDLYPHLALVFGPVQELPNPEARVTVDPEVLDALSVPVARLSGTIHPADRVTAQFISDRAVEWLRASGAREVIPLVFAPTDGPSGGQHQAGTCRMGDDPRTSVTDAWGQVWGHDNLHLVDGSLHVTNGGVNPVLTILALAYRVSRHVAARMTTATG</sequence>
<keyword evidence="2" id="KW-0285">Flavoprotein</keyword>
<dbReference type="Pfam" id="PF13618">
    <property type="entry name" value="Gluconate_2-dh3"/>
    <property type="match status" value="1"/>
</dbReference>
<dbReference type="RefSeq" id="WP_322474243.1">
    <property type="nucleotide sequence ID" value="NZ_JBHRZG010000006.1"/>
</dbReference>
<evidence type="ECO:0000313" key="7">
    <source>
        <dbReference type="Proteomes" id="UP001595803"/>
    </source>
</evidence>
<protein>
    <submittedName>
        <fullName evidence="6">GMC family oxidoreductase</fullName>
    </submittedName>
</protein>
<comment type="similarity">
    <text evidence="1">Belongs to the GMC oxidoreductase family.</text>
</comment>
<dbReference type="InterPro" id="IPR000172">
    <property type="entry name" value="GMC_OxRdtase_N"/>
</dbReference>